<feature type="binding site" evidence="2">
    <location>
        <position position="282"/>
    </location>
    <ligand>
        <name>FAD</name>
        <dbReference type="ChEBI" id="CHEBI:57692"/>
    </ligand>
</feature>
<keyword evidence="5" id="KW-1185">Reference proteome</keyword>
<dbReference type="PIRSF" id="PIRSF000089">
    <property type="entry name" value="Electra_flavoP_a"/>
    <property type="match status" value="1"/>
</dbReference>
<dbReference type="CDD" id="cd01715">
    <property type="entry name" value="ETF_alpha"/>
    <property type="match status" value="1"/>
</dbReference>
<name>A0A2P5P8F5_9CHLR</name>
<dbReference type="RefSeq" id="WP_102330061.1">
    <property type="nucleotide sequence ID" value="NZ_CP058566.2"/>
</dbReference>
<dbReference type="OrthoDB" id="9770286at2"/>
<dbReference type="Pfam" id="PF00766">
    <property type="entry name" value="ETF_alpha"/>
    <property type="match status" value="1"/>
</dbReference>
<gene>
    <name evidence="4" type="ORF">JP09_001445</name>
</gene>
<feature type="domain" description="Electron transfer flavoprotein alpha/beta-subunit N-terminal" evidence="3">
    <location>
        <begin position="3"/>
        <end position="189"/>
    </location>
</feature>
<proteinExistence type="inferred from homology"/>
<organism evidence="4 5">
    <name type="scientific">Dehalogenimonas etheniformans</name>
    <dbReference type="NCBI Taxonomy" id="1536648"/>
    <lineage>
        <taxon>Bacteria</taxon>
        <taxon>Bacillati</taxon>
        <taxon>Chloroflexota</taxon>
        <taxon>Dehalococcoidia</taxon>
        <taxon>Dehalococcoidales</taxon>
        <taxon>Dehalococcoidaceae</taxon>
        <taxon>Dehalogenimonas</taxon>
    </lineage>
</organism>
<dbReference type="InterPro" id="IPR014731">
    <property type="entry name" value="ETF_asu_C"/>
</dbReference>
<dbReference type="InterPro" id="IPR033947">
    <property type="entry name" value="ETF_alpha_N"/>
</dbReference>
<dbReference type="SUPFAM" id="SSF52467">
    <property type="entry name" value="DHS-like NAD/FAD-binding domain"/>
    <property type="match status" value="1"/>
</dbReference>
<evidence type="ECO:0000256" key="2">
    <source>
        <dbReference type="PIRSR" id="PIRSR000089-1"/>
    </source>
</evidence>
<dbReference type="InterPro" id="IPR014729">
    <property type="entry name" value="Rossmann-like_a/b/a_fold"/>
</dbReference>
<dbReference type="Gene3D" id="3.40.50.1220">
    <property type="entry name" value="TPP-binding domain"/>
    <property type="match status" value="1"/>
</dbReference>
<sequence length="318" mass="32620">MNILIIAEVNDGVLSPASAELFTAARAISADADINAVALGSGIGSSVAILSSLSVSRVFTAEAQNLTSALAASFIQKAVAESGPGVILMTENDLGADLAPQLAVRLNTAAVTGIVAVRVENDQAVFTRPVYGGNALADFTIESEPQIVSIRPKAFAPAAEVGNHTAEVFELAAEPPAGVRVLERVAVQQQGPKIEEAKIVVGGGRGLGGPEGFAQLKQLADLIGGVVGASRPPCDQGWWPESGQIGITGKIISPDLYIAVGISGSSQHVSGVSGSKTIVAINKDTEANIFKVATYGVTGDWKKVIPSFTAKIKELTGR</sequence>
<feature type="binding site" evidence="2">
    <location>
        <position position="205"/>
    </location>
    <ligand>
        <name>FAD</name>
        <dbReference type="ChEBI" id="CHEBI:57692"/>
    </ligand>
</feature>
<feature type="binding site" evidence="2">
    <location>
        <begin position="244"/>
        <end position="248"/>
    </location>
    <ligand>
        <name>FAD</name>
        <dbReference type="ChEBI" id="CHEBI:57692"/>
    </ligand>
</feature>
<evidence type="ECO:0000313" key="5">
    <source>
        <dbReference type="Proteomes" id="UP000235653"/>
    </source>
</evidence>
<dbReference type="PANTHER" id="PTHR43153">
    <property type="entry name" value="ELECTRON TRANSFER FLAVOPROTEIN ALPHA"/>
    <property type="match status" value="1"/>
</dbReference>
<dbReference type="InterPro" id="IPR014730">
    <property type="entry name" value="ETF_a/b_N"/>
</dbReference>
<dbReference type="GO" id="GO:0033539">
    <property type="term" value="P:fatty acid beta-oxidation using acyl-CoA dehydrogenase"/>
    <property type="evidence" value="ECO:0007669"/>
    <property type="project" value="TreeGrafter"/>
</dbReference>
<dbReference type="GO" id="GO:0050660">
    <property type="term" value="F:flavin adenine dinucleotide binding"/>
    <property type="evidence" value="ECO:0007669"/>
    <property type="project" value="InterPro"/>
</dbReference>
<dbReference type="SUPFAM" id="SSF52402">
    <property type="entry name" value="Adenine nucleotide alpha hydrolases-like"/>
    <property type="match status" value="1"/>
</dbReference>
<dbReference type="Proteomes" id="UP000235653">
    <property type="component" value="Unassembled WGS sequence"/>
</dbReference>
<keyword evidence="2" id="KW-0274">FAD</keyword>
<reference evidence="4 5" key="1">
    <citation type="journal article" date="2017" name="ISME J.">
        <title>Grape pomace compost harbors organohalide-respiring Dehalogenimonas species with novel reductive dehalogenase genes.</title>
        <authorList>
            <person name="Yang Y."/>
            <person name="Higgins S.A."/>
            <person name="Yan J."/>
            <person name="Simsir B."/>
            <person name="Chourey K."/>
            <person name="Iyer R."/>
            <person name="Hettich R.L."/>
            <person name="Baldwin B."/>
            <person name="Ogles D.M."/>
            <person name="Loffler F.E."/>
        </authorList>
    </citation>
    <scope>NUCLEOTIDE SEQUENCE [LARGE SCALE GENOMIC DNA]</scope>
    <source>
        <strain evidence="4 5">GP</strain>
    </source>
</reference>
<evidence type="ECO:0000256" key="1">
    <source>
        <dbReference type="ARBA" id="ARBA00005817"/>
    </source>
</evidence>
<evidence type="ECO:0000259" key="3">
    <source>
        <dbReference type="SMART" id="SM00893"/>
    </source>
</evidence>
<comment type="similarity">
    <text evidence="1">Belongs to the ETF alpha-subunit/FixB family.</text>
</comment>
<protein>
    <submittedName>
        <fullName evidence="4">Electron transfer flavoprotein subunit alpha/FixB family protein</fullName>
    </submittedName>
</protein>
<dbReference type="GO" id="GO:0009055">
    <property type="term" value="F:electron transfer activity"/>
    <property type="evidence" value="ECO:0007669"/>
    <property type="project" value="InterPro"/>
</dbReference>
<feature type="binding site" evidence="2">
    <location>
        <begin position="230"/>
        <end position="231"/>
    </location>
    <ligand>
        <name>FAD</name>
        <dbReference type="ChEBI" id="CHEBI:57692"/>
    </ligand>
</feature>
<feature type="binding site" evidence="2">
    <location>
        <begin position="261"/>
        <end position="268"/>
    </location>
    <ligand>
        <name>FAD</name>
        <dbReference type="ChEBI" id="CHEBI:57692"/>
    </ligand>
</feature>
<dbReference type="EMBL" id="JQAN02000006">
    <property type="protein sequence ID" value="PPD58577.1"/>
    <property type="molecule type" value="Genomic_DNA"/>
</dbReference>
<dbReference type="InterPro" id="IPR001308">
    <property type="entry name" value="ETF_a/FixB"/>
</dbReference>
<comment type="caution">
    <text evidence="4">The sequence shown here is derived from an EMBL/GenBank/DDBJ whole genome shotgun (WGS) entry which is preliminary data.</text>
</comment>
<dbReference type="AlphaFoldDB" id="A0A2P5P8F5"/>
<dbReference type="PANTHER" id="PTHR43153:SF1">
    <property type="entry name" value="ELECTRON TRANSFER FLAVOPROTEIN SUBUNIT ALPHA, MITOCHONDRIAL"/>
    <property type="match status" value="1"/>
</dbReference>
<comment type="cofactor">
    <cofactor evidence="2">
        <name>FAD</name>
        <dbReference type="ChEBI" id="CHEBI:57692"/>
    </cofactor>
    <text evidence="2">Binds 1 FAD per dimer.</text>
</comment>
<dbReference type="Pfam" id="PF01012">
    <property type="entry name" value="ETF"/>
    <property type="match status" value="1"/>
</dbReference>
<accession>A0A2P5P8F5</accession>
<dbReference type="SMART" id="SM00893">
    <property type="entry name" value="ETF"/>
    <property type="match status" value="1"/>
</dbReference>
<dbReference type="Gene3D" id="3.40.50.620">
    <property type="entry name" value="HUPs"/>
    <property type="match status" value="1"/>
</dbReference>
<keyword evidence="2" id="KW-0285">Flavoprotein</keyword>
<dbReference type="InterPro" id="IPR029035">
    <property type="entry name" value="DHS-like_NAD/FAD-binding_dom"/>
</dbReference>
<evidence type="ECO:0000313" key="4">
    <source>
        <dbReference type="EMBL" id="PPD58577.1"/>
    </source>
</evidence>